<dbReference type="PANTHER" id="PTHR34407:SF1">
    <property type="entry name" value="SGNH HYDROLASE-TYPE ESTERASE DOMAIN-CONTAINING PROTEIN"/>
    <property type="match status" value="1"/>
</dbReference>
<reference evidence="1 2" key="1">
    <citation type="submission" date="2024-10" db="EMBL/GenBank/DDBJ databases">
        <title>Updated reference genomes for cyclostephanoid diatoms.</title>
        <authorList>
            <person name="Roberts W.R."/>
            <person name="Alverson A.J."/>
        </authorList>
    </citation>
    <scope>NUCLEOTIDE SEQUENCE [LARGE SCALE GENOMIC DNA]</scope>
    <source>
        <strain evidence="1 2">AJA276-08</strain>
    </source>
</reference>
<evidence type="ECO:0008006" key="3">
    <source>
        <dbReference type="Google" id="ProtNLM"/>
    </source>
</evidence>
<dbReference type="Gene3D" id="3.40.50.1110">
    <property type="entry name" value="SGNH hydrolase"/>
    <property type="match status" value="1"/>
</dbReference>
<organism evidence="1 2">
    <name type="scientific">Stephanodiscus triporus</name>
    <dbReference type="NCBI Taxonomy" id="2934178"/>
    <lineage>
        <taxon>Eukaryota</taxon>
        <taxon>Sar</taxon>
        <taxon>Stramenopiles</taxon>
        <taxon>Ochrophyta</taxon>
        <taxon>Bacillariophyta</taxon>
        <taxon>Coscinodiscophyceae</taxon>
        <taxon>Thalassiosirophycidae</taxon>
        <taxon>Stephanodiscales</taxon>
        <taxon>Stephanodiscaceae</taxon>
        <taxon>Stephanodiscus</taxon>
    </lineage>
</organism>
<dbReference type="EMBL" id="JALLAZ020001806">
    <property type="protein sequence ID" value="KAL3763223.1"/>
    <property type="molecule type" value="Genomic_DNA"/>
</dbReference>
<name>A0ABD3MK42_9STRA</name>
<dbReference type="AlphaFoldDB" id="A0ABD3MK42"/>
<dbReference type="Proteomes" id="UP001530315">
    <property type="component" value="Unassembled WGS sequence"/>
</dbReference>
<dbReference type="InterPro" id="IPR036514">
    <property type="entry name" value="SGNH_hydro_sf"/>
</dbReference>
<dbReference type="CDD" id="cd00229">
    <property type="entry name" value="SGNH_hydrolase"/>
    <property type="match status" value="1"/>
</dbReference>
<gene>
    <name evidence="1" type="ORF">ACHAW5_005490</name>
</gene>
<keyword evidence="2" id="KW-1185">Reference proteome</keyword>
<protein>
    <recommendedName>
        <fullName evidence="3">SGNH hydrolase-type esterase domain-containing protein</fullName>
    </recommendedName>
</protein>
<dbReference type="PANTHER" id="PTHR34407">
    <property type="entry name" value="EXPRESSED PROTEIN"/>
    <property type="match status" value="1"/>
</dbReference>
<accession>A0ABD3MK42</accession>
<dbReference type="SUPFAM" id="SSF52266">
    <property type="entry name" value="SGNH hydrolase"/>
    <property type="match status" value="1"/>
</dbReference>
<comment type="caution">
    <text evidence="1">The sequence shown here is derived from an EMBL/GenBank/DDBJ whole genome shotgun (WGS) entry which is preliminary data.</text>
</comment>
<sequence length="642" mass="70849">MLTTITDFHRPARGATMSLRRSPAVLQLLLLSAFLSCAVYMTHIHDLVDKSIVDCASSGNGLAVPDPVTRPRIIRVKSTKKLSGATSSSCQAEYDRITAGQTPGITSQDLRRSQAWTGNQYRLMQMMSALSSRQRPVVAVVAGGSISLGHGVTPEGARYANRFERWMNEMYPLQNDVHQHGVINVAAHGADMCAMAKRLNVLYSDLSSKLPPSSNGSPDLIILEFAVNDYQGQDHLVTVDSKKSVFFDGFRELVLCSEVVIHALLSKYPSTGLLFLEMQTAIATRKTGALLHMGVAQHYQIPVVSYAEALFPDFWQLVHSLQEMDQDSFTFPKDQLLQSGDLGSDLNNANISSAVLPYPHGCAPCQLESITPQFRPGGCKSVCTFMERSFHDMKLKCNAKQGHIPAGRFECFVPFLAPDAIHPSAVGHAIATDLLVHTLASTQQNICHGMVAKKDFLPLTTFVADDFDQLNVRGDYLVVKDVARIFSRWDRLMPIPGSDEGFTRYADDELKQRPGWIATEPLGNSKITFSVELPPGTCYVVYVAILRSYKGMGTFRVEVRDFGDDRKKKQPPKKITTKDVDSLWDAPISVWSDERITKDNDPGCTGYCELTITTNPTVVGRNGNKVKVLTVSARRCTNARNP</sequence>
<evidence type="ECO:0000313" key="2">
    <source>
        <dbReference type="Proteomes" id="UP001530315"/>
    </source>
</evidence>
<proteinExistence type="predicted"/>
<evidence type="ECO:0000313" key="1">
    <source>
        <dbReference type="EMBL" id="KAL3763223.1"/>
    </source>
</evidence>